<dbReference type="EMBL" id="BPLR01004030">
    <property type="protein sequence ID" value="GIX91500.1"/>
    <property type="molecule type" value="Genomic_DNA"/>
</dbReference>
<proteinExistence type="predicted"/>
<gene>
    <name evidence="1" type="ORF">CEXT_618561</name>
</gene>
<protein>
    <submittedName>
        <fullName evidence="1">Uncharacterized protein</fullName>
    </submittedName>
</protein>
<dbReference type="AlphaFoldDB" id="A0AAV4P4J6"/>
<accession>A0AAV4P4J6</accession>
<dbReference type="PROSITE" id="PS51257">
    <property type="entry name" value="PROKAR_LIPOPROTEIN"/>
    <property type="match status" value="1"/>
</dbReference>
<sequence length="104" mass="11882">MEKIPILRRLPRRMIFMPAFHFLILGACALFTLYLEGGNAVTSTSSNDLTMDDSTYKTPNKLLQPSKIKIVPPDWSWISKGLASNDTRKLNSYEFIKNASHIMY</sequence>
<name>A0AAV4P4J6_CAEEX</name>
<evidence type="ECO:0000313" key="1">
    <source>
        <dbReference type="EMBL" id="GIX91500.1"/>
    </source>
</evidence>
<comment type="caution">
    <text evidence="1">The sequence shown here is derived from an EMBL/GenBank/DDBJ whole genome shotgun (WGS) entry which is preliminary data.</text>
</comment>
<keyword evidence="2" id="KW-1185">Reference proteome</keyword>
<dbReference type="Proteomes" id="UP001054945">
    <property type="component" value="Unassembled WGS sequence"/>
</dbReference>
<organism evidence="1 2">
    <name type="scientific">Caerostris extrusa</name>
    <name type="common">Bark spider</name>
    <name type="synonym">Caerostris bankana</name>
    <dbReference type="NCBI Taxonomy" id="172846"/>
    <lineage>
        <taxon>Eukaryota</taxon>
        <taxon>Metazoa</taxon>
        <taxon>Ecdysozoa</taxon>
        <taxon>Arthropoda</taxon>
        <taxon>Chelicerata</taxon>
        <taxon>Arachnida</taxon>
        <taxon>Araneae</taxon>
        <taxon>Araneomorphae</taxon>
        <taxon>Entelegynae</taxon>
        <taxon>Araneoidea</taxon>
        <taxon>Araneidae</taxon>
        <taxon>Caerostris</taxon>
    </lineage>
</organism>
<evidence type="ECO:0000313" key="2">
    <source>
        <dbReference type="Proteomes" id="UP001054945"/>
    </source>
</evidence>
<reference evidence="1 2" key="1">
    <citation type="submission" date="2021-06" db="EMBL/GenBank/DDBJ databases">
        <title>Caerostris extrusa draft genome.</title>
        <authorList>
            <person name="Kono N."/>
            <person name="Arakawa K."/>
        </authorList>
    </citation>
    <scope>NUCLEOTIDE SEQUENCE [LARGE SCALE GENOMIC DNA]</scope>
</reference>